<accession>A0ABQ4Q7J9</accession>
<name>A0ABQ4Q7J9_9BURK</name>
<keyword evidence="4" id="KW-1185">Reference proteome</keyword>
<evidence type="ECO:0000313" key="4">
    <source>
        <dbReference type="Proteomes" id="UP000887222"/>
    </source>
</evidence>
<organism evidence="3 4">
    <name type="scientific">Noviherbaspirillum aridicola</name>
    <dbReference type="NCBI Taxonomy" id="2849687"/>
    <lineage>
        <taxon>Bacteria</taxon>
        <taxon>Pseudomonadati</taxon>
        <taxon>Pseudomonadota</taxon>
        <taxon>Betaproteobacteria</taxon>
        <taxon>Burkholderiales</taxon>
        <taxon>Oxalobacteraceae</taxon>
        <taxon>Noviherbaspirillum</taxon>
    </lineage>
</organism>
<dbReference type="Gene3D" id="3.60.21.10">
    <property type="match status" value="1"/>
</dbReference>
<dbReference type="PANTHER" id="PTHR22953">
    <property type="entry name" value="ACID PHOSPHATASE RELATED"/>
    <property type="match status" value="1"/>
</dbReference>
<evidence type="ECO:0000256" key="1">
    <source>
        <dbReference type="ARBA" id="ARBA00022729"/>
    </source>
</evidence>
<dbReference type="InterPro" id="IPR029052">
    <property type="entry name" value="Metallo-depent_PP-like"/>
</dbReference>
<dbReference type="EMBL" id="BPMK01000015">
    <property type="protein sequence ID" value="GIZ53183.1"/>
    <property type="molecule type" value="Genomic_DNA"/>
</dbReference>
<protein>
    <recommendedName>
        <fullName evidence="2">Calcineurin-like phosphoesterase domain-containing protein</fullName>
    </recommendedName>
</protein>
<comment type="caution">
    <text evidence="3">The sequence shown here is derived from an EMBL/GenBank/DDBJ whole genome shotgun (WGS) entry which is preliminary data.</text>
</comment>
<dbReference type="InterPro" id="IPR004843">
    <property type="entry name" value="Calcineurin-like_PHP"/>
</dbReference>
<dbReference type="PROSITE" id="PS51257">
    <property type="entry name" value="PROKAR_LIPOPROTEIN"/>
    <property type="match status" value="1"/>
</dbReference>
<evidence type="ECO:0000313" key="3">
    <source>
        <dbReference type="EMBL" id="GIZ53183.1"/>
    </source>
</evidence>
<reference evidence="3 4" key="1">
    <citation type="journal article" date="2022" name="Int. J. Syst. Evol. Microbiol.">
        <title>Noviherbaspirillum aridicola sp. nov., isolated from an arid soil in Pakistan.</title>
        <authorList>
            <person name="Khan I.U."/>
            <person name="Saqib M."/>
            <person name="Amin A."/>
            <person name="Hussain F."/>
            <person name="Li L."/>
            <person name="Liu Y.H."/>
            <person name="Fang B.Z."/>
            <person name="Ahmed I."/>
            <person name="Li W.J."/>
        </authorList>
    </citation>
    <scope>NUCLEOTIDE SEQUENCE [LARGE SCALE GENOMIC DNA]</scope>
    <source>
        <strain evidence="3 4">NCCP-691</strain>
    </source>
</reference>
<dbReference type="SUPFAM" id="SSF56300">
    <property type="entry name" value="Metallo-dependent phosphatases"/>
    <property type="match status" value="1"/>
</dbReference>
<evidence type="ECO:0000259" key="2">
    <source>
        <dbReference type="Pfam" id="PF00149"/>
    </source>
</evidence>
<proteinExistence type="predicted"/>
<dbReference type="Pfam" id="PF00149">
    <property type="entry name" value="Metallophos"/>
    <property type="match status" value="1"/>
</dbReference>
<gene>
    <name evidence="3" type="ORF">NCCP691_31970</name>
</gene>
<sequence>MRLFALNGARMAILRVSILVLSLAGCVSESRQQEAPAQDVFLKGTGVSVFAAGDIADCRKATPAASGAAKTAALMAPLLEADPNALVLGLGDHTYPVGLPAEFRDCYEPTWGRFKSRTWPVPGNHEYYSPHAAGYYSYFGERAGPPQRGYYSLRAGNWLLIAMNSYLKPEDHAKQLAWLKAELEANPARCTLAFWHHPVYSSGGHGSDKRMQEAWRILHEAGAELVLSAHDHDYERFAPQDSAGRRDDARGMRQFVVGTGGATLTPVRFPKPNSEYRNNLSLGVLKLVLKDGGYEWEFLPVDADGERDRGAAPCH</sequence>
<dbReference type="Proteomes" id="UP000887222">
    <property type="component" value="Unassembled WGS sequence"/>
</dbReference>
<feature type="domain" description="Calcineurin-like phosphoesterase" evidence="2">
    <location>
        <begin position="53"/>
        <end position="234"/>
    </location>
</feature>
<dbReference type="InterPro" id="IPR039331">
    <property type="entry name" value="PAPs-like"/>
</dbReference>
<dbReference type="PANTHER" id="PTHR22953:SF153">
    <property type="entry name" value="PURPLE ACID PHOSPHATASE"/>
    <property type="match status" value="1"/>
</dbReference>
<keyword evidence="1" id="KW-0732">Signal</keyword>